<dbReference type="KEGG" id="tng:GSTEN00025759G001"/>
<name>Q4S123_TETNG</name>
<dbReference type="AlphaFoldDB" id="Q4S123"/>
<accession>Q4S123</accession>
<protein>
    <submittedName>
        <fullName evidence="1">(spotted green pufferfish) hypothetical protein</fullName>
    </submittedName>
</protein>
<organism evidence="1">
    <name type="scientific">Tetraodon nigroviridis</name>
    <name type="common">Spotted green pufferfish</name>
    <name type="synonym">Chelonodon nigroviridis</name>
    <dbReference type="NCBI Taxonomy" id="99883"/>
    <lineage>
        <taxon>Eukaryota</taxon>
        <taxon>Metazoa</taxon>
        <taxon>Chordata</taxon>
        <taxon>Craniata</taxon>
        <taxon>Vertebrata</taxon>
        <taxon>Euteleostomi</taxon>
        <taxon>Actinopterygii</taxon>
        <taxon>Neopterygii</taxon>
        <taxon>Teleostei</taxon>
        <taxon>Neoteleostei</taxon>
        <taxon>Acanthomorphata</taxon>
        <taxon>Eupercaria</taxon>
        <taxon>Tetraodontiformes</taxon>
        <taxon>Tetradontoidea</taxon>
        <taxon>Tetraodontidae</taxon>
        <taxon>Tetraodon</taxon>
    </lineage>
</organism>
<sequence>MSHNQSSQTSDSFSQDVFNQLFDMLDQSAIHSVQPIELNFTDSLRDGSAGNTIQISMDCITMHEPEETFTVSR</sequence>
<dbReference type="OrthoDB" id="5915660at2759"/>
<reference evidence="1" key="2">
    <citation type="submission" date="2004-02" db="EMBL/GenBank/DDBJ databases">
        <authorList>
            <consortium name="Genoscope"/>
            <consortium name="Whitehead Institute Centre for Genome Research"/>
        </authorList>
    </citation>
    <scope>NUCLEOTIDE SEQUENCE</scope>
</reference>
<proteinExistence type="predicted"/>
<evidence type="ECO:0000313" key="1">
    <source>
        <dbReference type="EMBL" id="CAG05659.1"/>
    </source>
</evidence>
<reference evidence="1" key="1">
    <citation type="journal article" date="2004" name="Nature">
        <title>Genome duplication in the teleost fish Tetraodon nigroviridis reveals the early vertebrate proto-karyotype.</title>
        <authorList>
            <person name="Jaillon O."/>
            <person name="Aury J.-M."/>
            <person name="Brunet F."/>
            <person name="Petit J.-L."/>
            <person name="Stange-Thomann N."/>
            <person name="Mauceli E."/>
            <person name="Bouneau L."/>
            <person name="Fischer C."/>
            <person name="Ozouf-Costaz C."/>
            <person name="Bernot A."/>
            <person name="Nicaud S."/>
            <person name="Jaffe D."/>
            <person name="Fisher S."/>
            <person name="Lutfalla G."/>
            <person name="Dossat C."/>
            <person name="Segurens B."/>
            <person name="Dasilva C."/>
            <person name="Salanoubat M."/>
            <person name="Levy M."/>
            <person name="Boudet N."/>
            <person name="Castellano S."/>
            <person name="Anthouard V."/>
            <person name="Jubin C."/>
            <person name="Castelli V."/>
            <person name="Katinka M."/>
            <person name="Vacherie B."/>
            <person name="Biemont C."/>
            <person name="Skalli Z."/>
            <person name="Cattolico L."/>
            <person name="Poulain J."/>
            <person name="De Berardinis V."/>
            <person name="Cruaud C."/>
            <person name="Duprat S."/>
            <person name="Brottier P."/>
            <person name="Coutanceau J.-P."/>
            <person name="Gouzy J."/>
            <person name="Parra G."/>
            <person name="Lardier G."/>
            <person name="Chapple C."/>
            <person name="McKernan K.J."/>
            <person name="McEwan P."/>
            <person name="Bosak S."/>
            <person name="Kellis M."/>
            <person name="Volff J.-N."/>
            <person name="Guigo R."/>
            <person name="Zody M.C."/>
            <person name="Mesirov J."/>
            <person name="Lindblad-Toh K."/>
            <person name="Birren B."/>
            <person name="Nusbaum C."/>
            <person name="Kahn D."/>
            <person name="Robinson-Rechavi M."/>
            <person name="Laudet V."/>
            <person name="Schachter V."/>
            <person name="Quetier F."/>
            <person name="Saurin W."/>
            <person name="Scarpelli C."/>
            <person name="Wincker P."/>
            <person name="Lander E.S."/>
            <person name="Weissenbach J."/>
            <person name="Roest Crollius H."/>
        </authorList>
    </citation>
    <scope>NUCLEOTIDE SEQUENCE [LARGE SCALE GENOMIC DNA]</scope>
</reference>
<comment type="caution">
    <text evidence="1">The sequence shown here is derived from an EMBL/GenBank/DDBJ whole genome shotgun (WGS) entry which is preliminary data.</text>
</comment>
<gene>
    <name evidence="1" type="ORF">GSTENG00025759001</name>
</gene>
<dbReference type="EMBL" id="CAAE01014770">
    <property type="protein sequence ID" value="CAG05659.1"/>
    <property type="molecule type" value="Genomic_DNA"/>
</dbReference>